<dbReference type="GO" id="GO:0030322">
    <property type="term" value="P:stabilization of membrane potential"/>
    <property type="evidence" value="ECO:0007669"/>
    <property type="project" value="TreeGrafter"/>
</dbReference>
<dbReference type="Pfam" id="PF07885">
    <property type="entry name" value="Ion_trans_2"/>
    <property type="match status" value="1"/>
</dbReference>
<keyword evidence="4 8" id="KW-1133">Transmembrane helix</keyword>
<feature type="transmembrane region" description="Helical" evidence="8">
    <location>
        <begin position="165"/>
        <end position="183"/>
    </location>
</feature>
<feature type="transmembrane region" description="Helical" evidence="8">
    <location>
        <begin position="135"/>
        <end position="159"/>
    </location>
</feature>
<keyword evidence="7" id="KW-0407">Ion channel</keyword>
<dbReference type="AlphaFoldDB" id="A0A7E4ZSE4"/>
<evidence type="ECO:0000256" key="6">
    <source>
        <dbReference type="ARBA" id="ARBA00023136"/>
    </source>
</evidence>
<dbReference type="WBParaSite" id="Pan_g14380.t1">
    <property type="protein sequence ID" value="Pan_g14380.t1"/>
    <property type="gene ID" value="Pan_g14380"/>
</dbReference>
<keyword evidence="3 8" id="KW-0812">Transmembrane</keyword>
<evidence type="ECO:0000256" key="1">
    <source>
        <dbReference type="ARBA" id="ARBA00004141"/>
    </source>
</evidence>
<feature type="transmembrane region" description="Helical" evidence="8">
    <location>
        <begin position="15"/>
        <end position="34"/>
    </location>
</feature>
<name>A0A7E4ZSE4_PANRE</name>
<dbReference type="InterPro" id="IPR013099">
    <property type="entry name" value="K_chnl_dom"/>
</dbReference>
<evidence type="ECO:0000256" key="3">
    <source>
        <dbReference type="ARBA" id="ARBA00022692"/>
    </source>
</evidence>
<evidence type="ECO:0000256" key="5">
    <source>
        <dbReference type="ARBA" id="ARBA00023065"/>
    </source>
</evidence>
<evidence type="ECO:0000256" key="2">
    <source>
        <dbReference type="ARBA" id="ARBA00022448"/>
    </source>
</evidence>
<feature type="transmembrane region" description="Helical" evidence="8">
    <location>
        <begin position="213"/>
        <end position="233"/>
    </location>
</feature>
<reference evidence="11" key="2">
    <citation type="submission" date="2020-10" db="UniProtKB">
        <authorList>
            <consortium name="WormBaseParasite"/>
        </authorList>
    </citation>
    <scope>IDENTIFICATION</scope>
</reference>
<keyword evidence="6 8" id="KW-0472">Membrane</keyword>
<accession>A0A7E4ZSE4</accession>
<keyword evidence="10" id="KW-1185">Reference proteome</keyword>
<evidence type="ECO:0000256" key="4">
    <source>
        <dbReference type="ARBA" id="ARBA00022989"/>
    </source>
</evidence>
<dbReference type="GO" id="GO:0005886">
    <property type="term" value="C:plasma membrane"/>
    <property type="evidence" value="ECO:0007669"/>
    <property type="project" value="TreeGrafter"/>
</dbReference>
<evidence type="ECO:0000313" key="11">
    <source>
        <dbReference type="WBParaSite" id="Pan_g14380.t1"/>
    </source>
</evidence>
<dbReference type="Proteomes" id="UP000492821">
    <property type="component" value="Unassembled WGS sequence"/>
</dbReference>
<dbReference type="GO" id="GO:0022841">
    <property type="term" value="F:potassium ion leak channel activity"/>
    <property type="evidence" value="ECO:0007669"/>
    <property type="project" value="TreeGrafter"/>
</dbReference>
<feature type="domain" description="Potassium channel" evidence="9">
    <location>
        <begin position="101"/>
        <end position="156"/>
    </location>
</feature>
<dbReference type="PANTHER" id="PTHR11003:SF150">
    <property type="entry name" value="PROTEIN CBG08159"/>
    <property type="match status" value="1"/>
</dbReference>
<dbReference type="SUPFAM" id="SSF81324">
    <property type="entry name" value="Voltage-gated potassium channels"/>
    <property type="match status" value="1"/>
</dbReference>
<evidence type="ECO:0000259" key="9">
    <source>
        <dbReference type="Pfam" id="PF07885"/>
    </source>
</evidence>
<dbReference type="Gene3D" id="1.10.287.70">
    <property type="match status" value="1"/>
</dbReference>
<protein>
    <submittedName>
        <fullName evidence="11">Ion_trans_2 domain-containing protein</fullName>
    </submittedName>
</protein>
<sequence>MVQPRSELAFRRTSFYFIVVLLYLLLGAVVLRLLPKQRVTKIVSEKQERLDFERAELLNILWAESLARHESEWSLLANQKLDSYERTLANSLDSDEQPQPIKSFSDALHHSFLLITTIGGIDSDDLSFAAKVFSIVYAIFGIPLFYLCITQCAKAISSFWNGSNAFFFAAGCVFVTAVIYDIVEQSTDDTPFFDAIFSVFLAVSTVGEEDGRLPRALLYLVSVIAIAALRVTFQGMEKTIEKHLQSIELSFSYKIAQVQRHIEGDGKLDENMIVEEEEEPVDDDEEDY</sequence>
<evidence type="ECO:0000256" key="7">
    <source>
        <dbReference type="ARBA" id="ARBA00023303"/>
    </source>
</evidence>
<proteinExistence type="predicted"/>
<dbReference type="GO" id="GO:0015271">
    <property type="term" value="F:outward rectifier potassium channel activity"/>
    <property type="evidence" value="ECO:0007669"/>
    <property type="project" value="TreeGrafter"/>
</dbReference>
<reference evidence="10" key="1">
    <citation type="journal article" date="2013" name="Genetics">
        <title>The draft genome and transcriptome of Panagrellus redivivus are shaped by the harsh demands of a free-living lifestyle.</title>
        <authorList>
            <person name="Srinivasan J."/>
            <person name="Dillman A.R."/>
            <person name="Macchietto M.G."/>
            <person name="Heikkinen L."/>
            <person name="Lakso M."/>
            <person name="Fracchia K.M."/>
            <person name="Antoshechkin I."/>
            <person name="Mortazavi A."/>
            <person name="Wong G."/>
            <person name="Sternberg P.W."/>
        </authorList>
    </citation>
    <scope>NUCLEOTIDE SEQUENCE [LARGE SCALE GENOMIC DNA]</scope>
    <source>
        <strain evidence="10">MT8872</strain>
    </source>
</reference>
<organism evidence="10 11">
    <name type="scientific">Panagrellus redivivus</name>
    <name type="common">Microworm</name>
    <dbReference type="NCBI Taxonomy" id="6233"/>
    <lineage>
        <taxon>Eukaryota</taxon>
        <taxon>Metazoa</taxon>
        <taxon>Ecdysozoa</taxon>
        <taxon>Nematoda</taxon>
        <taxon>Chromadorea</taxon>
        <taxon>Rhabditida</taxon>
        <taxon>Tylenchina</taxon>
        <taxon>Panagrolaimomorpha</taxon>
        <taxon>Panagrolaimoidea</taxon>
        <taxon>Panagrolaimidae</taxon>
        <taxon>Panagrellus</taxon>
    </lineage>
</organism>
<keyword evidence="2" id="KW-0813">Transport</keyword>
<evidence type="ECO:0000313" key="10">
    <source>
        <dbReference type="Proteomes" id="UP000492821"/>
    </source>
</evidence>
<comment type="subcellular location">
    <subcellularLocation>
        <location evidence="1">Membrane</location>
        <topology evidence="1">Multi-pass membrane protein</topology>
    </subcellularLocation>
</comment>
<evidence type="ECO:0000256" key="8">
    <source>
        <dbReference type="SAM" id="Phobius"/>
    </source>
</evidence>
<dbReference type="InterPro" id="IPR003280">
    <property type="entry name" value="2pore_dom_K_chnl"/>
</dbReference>
<dbReference type="PANTHER" id="PTHR11003">
    <property type="entry name" value="POTASSIUM CHANNEL, SUBFAMILY K"/>
    <property type="match status" value="1"/>
</dbReference>
<keyword evidence="5" id="KW-0406">Ion transport</keyword>